<reference evidence="1" key="1">
    <citation type="journal article" date="2020" name="Nature">
        <title>Giant virus diversity and host interactions through global metagenomics.</title>
        <authorList>
            <person name="Schulz F."/>
            <person name="Roux S."/>
            <person name="Paez-Espino D."/>
            <person name="Jungbluth S."/>
            <person name="Walsh D.A."/>
            <person name="Denef V.J."/>
            <person name="McMahon K.D."/>
            <person name="Konstantinidis K.T."/>
            <person name="Eloe-Fadrosh E.A."/>
            <person name="Kyrpides N.C."/>
            <person name="Woyke T."/>
        </authorList>
    </citation>
    <scope>NUCLEOTIDE SEQUENCE</scope>
    <source>
        <strain evidence="1">GVMAG-M-3300010354-11</strain>
    </source>
</reference>
<dbReference type="EMBL" id="MN739153">
    <property type="protein sequence ID" value="QHS90887.1"/>
    <property type="molecule type" value="Genomic_DNA"/>
</dbReference>
<name>A0A6C0BF10_9ZZZZ</name>
<organism evidence="1">
    <name type="scientific">viral metagenome</name>
    <dbReference type="NCBI Taxonomy" id="1070528"/>
    <lineage>
        <taxon>unclassified sequences</taxon>
        <taxon>metagenomes</taxon>
        <taxon>organismal metagenomes</taxon>
    </lineage>
</organism>
<proteinExistence type="predicted"/>
<protein>
    <submittedName>
        <fullName evidence="1">Uncharacterized protein</fullName>
    </submittedName>
</protein>
<accession>A0A6C0BF10</accession>
<evidence type="ECO:0000313" key="1">
    <source>
        <dbReference type="EMBL" id="QHS90887.1"/>
    </source>
</evidence>
<dbReference type="AlphaFoldDB" id="A0A6C0BF10"/>
<sequence length="199" mass="24083">MEEYESYSWIQHHINLSECLYDIDRYGKHILEEIRSKKNQKTNKRGLLLSQEYTNVYDSIFDTINVQRFKSRLYLTLQYYLDEALFNPLNENEEFFYIDDECYELTKLYFDQEHWIRNTEIQKFSLTFQTELTTEDAMLLRCFFTKYSEVTNQVEKLLELITGNHRFKPKIKSVIGKIRQKHAPSIKILEDFIANDVNK</sequence>